<keyword evidence="3" id="KW-1185">Reference proteome</keyword>
<evidence type="ECO:0000256" key="1">
    <source>
        <dbReference type="SAM" id="MobiDB-lite"/>
    </source>
</evidence>
<dbReference type="Proteomes" id="UP000326396">
    <property type="component" value="Linkage Group LG5"/>
</dbReference>
<protein>
    <submittedName>
        <fullName evidence="2">Uncharacterized protein</fullName>
    </submittedName>
</protein>
<gene>
    <name evidence="2" type="ORF">E3N88_29735</name>
</gene>
<name>A0A5N6MKE0_9ASTR</name>
<comment type="caution">
    <text evidence="2">The sequence shown here is derived from an EMBL/GenBank/DDBJ whole genome shotgun (WGS) entry which is preliminary data.</text>
</comment>
<evidence type="ECO:0000313" key="3">
    <source>
        <dbReference type="Proteomes" id="UP000326396"/>
    </source>
</evidence>
<dbReference type="EMBL" id="SZYD01000015">
    <property type="protein sequence ID" value="KAD3640512.1"/>
    <property type="molecule type" value="Genomic_DNA"/>
</dbReference>
<dbReference type="AlphaFoldDB" id="A0A5N6MKE0"/>
<evidence type="ECO:0000313" key="2">
    <source>
        <dbReference type="EMBL" id="KAD3640512.1"/>
    </source>
</evidence>
<accession>A0A5N6MKE0</accession>
<sequence length="162" mass="17656">MAPKIGRPAKKVVRNITNPELNQLPPVNVESNTDPHINPEINMFPPVNPETNIVPPVNPEVSTVPSAGASGSELNEAMIARIVREQLSACGVLTQHQPHITAGSDGDHDHTKHNATRGPTETHHTTGIATTKTTVPDPPQEGYTYKYLLLATLLLLRYRRRG</sequence>
<feature type="region of interest" description="Disordered" evidence="1">
    <location>
        <begin position="101"/>
        <end position="137"/>
    </location>
</feature>
<feature type="compositionally biased region" description="Low complexity" evidence="1">
    <location>
        <begin position="125"/>
        <end position="134"/>
    </location>
</feature>
<proteinExistence type="predicted"/>
<reference evidence="2 3" key="1">
    <citation type="submission" date="2019-05" db="EMBL/GenBank/DDBJ databases">
        <title>Mikania micrantha, genome provides insights into the molecular mechanism of rapid growth.</title>
        <authorList>
            <person name="Liu B."/>
        </authorList>
    </citation>
    <scope>NUCLEOTIDE SEQUENCE [LARGE SCALE GENOMIC DNA]</scope>
    <source>
        <strain evidence="2">NLD-2019</strain>
        <tissue evidence="2">Leaf</tissue>
    </source>
</reference>
<organism evidence="2 3">
    <name type="scientific">Mikania micrantha</name>
    <name type="common">bitter vine</name>
    <dbReference type="NCBI Taxonomy" id="192012"/>
    <lineage>
        <taxon>Eukaryota</taxon>
        <taxon>Viridiplantae</taxon>
        <taxon>Streptophyta</taxon>
        <taxon>Embryophyta</taxon>
        <taxon>Tracheophyta</taxon>
        <taxon>Spermatophyta</taxon>
        <taxon>Magnoliopsida</taxon>
        <taxon>eudicotyledons</taxon>
        <taxon>Gunneridae</taxon>
        <taxon>Pentapetalae</taxon>
        <taxon>asterids</taxon>
        <taxon>campanulids</taxon>
        <taxon>Asterales</taxon>
        <taxon>Asteraceae</taxon>
        <taxon>Asteroideae</taxon>
        <taxon>Heliantheae alliance</taxon>
        <taxon>Eupatorieae</taxon>
        <taxon>Mikania</taxon>
    </lineage>
</organism>